<sequence length="145" mass="16674">MWSVTFQAETRRSKSYKTENGALKAIWKWLKANEEQGIDGHAILIAPGCVPERYDDWLQLPFTEQKRDFYSSGKWKILRHQALVKYGSRCSCCGITPEQGATMHVDHIKPRSKYPELALDIQNLQILCEACNAGKSNLCEVQWRD</sequence>
<evidence type="ECO:0000259" key="1">
    <source>
        <dbReference type="SMART" id="SM00507"/>
    </source>
</evidence>
<protein>
    <submittedName>
        <fullName evidence="2">HNH endonuclease</fullName>
    </submittedName>
</protein>
<dbReference type="InterPro" id="IPR003615">
    <property type="entry name" value="HNH_nuc"/>
</dbReference>
<proteinExistence type="predicted"/>
<keyword evidence="2" id="KW-0540">Nuclease</keyword>
<accession>A0A9X1ZD90</accession>
<dbReference type="Gene3D" id="1.10.30.50">
    <property type="match status" value="1"/>
</dbReference>
<dbReference type="GO" id="GO:0008270">
    <property type="term" value="F:zinc ion binding"/>
    <property type="evidence" value="ECO:0007669"/>
    <property type="project" value="InterPro"/>
</dbReference>
<keyword evidence="2" id="KW-0378">Hydrolase</keyword>
<dbReference type="EMBL" id="JAKILB010000011">
    <property type="protein sequence ID" value="MCL1140109.1"/>
    <property type="molecule type" value="Genomic_DNA"/>
</dbReference>
<evidence type="ECO:0000313" key="3">
    <source>
        <dbReference type="Proteomes" id="UP001139293"/>
    </source>
</evidence>
<keyword evidence="2" id="KW-0255">Endonuclease</keyword>
<dbReference type="RefSeq" id="WP_248951164.1">
    <property type="nucleotide sequence ID" value="NZ_JAKILB010000011.1"/>
</dbReference>
<dbReference type="GO" id="GO:0003676">
    <property type="term" value="F:nucleic acid binding"/>
    <property type="evidence" value="ECO:0007669"/>
    <property type="project" value="InterPro"/>
</dbReference>
<dbReference type="GO" id="GO:0004519">
    <property type="term" value="F:endonuclease activity"/>
    <property type="evidence" value="ECO:0007669"/>
    <property type="project" value="UniProtKB-KW"/>
</dbReference>
<gene>
    <name evidence="2" type="ORF">L2740_16300</name>
</gene>
<dbReference type="AlphaFoldDB" id="A0A9X1ZD90"/>
<feature type="domain" description="HNH nuclease" evidence="1">
    <location>
        <begin position="78"/>
        <end position="133"/>
    </location>
</feature>
<organism evidence="2 3">
    <name type="scientific">Shewanella pneumatophori</name>
    <dbReference type="NCBI Taxonomy" id="314092"/>
    <lineage>
        <taxon>Bacteria</taxon>
        <taxon>Pseudomonadati</taxon>
        <taxon>Pseudomonadota</taxon>
        <taxon>Gammaproteobacteria</taxon>
        <taxon>Alteromonadales</taxon>
        <taxon>Shewanellaceae</taxon>
        <taxon>Shewanella</taxon>
    </lineage>
</organism>
<keyword evidence="3" id="KW-1185">Reference proteome</keyword>
<dbReference type="Pfam" id="PF01844">
    <property type="entry name" value="HNH"/>
    <property type="match status" value="1"/>
</dbReference>
<dbReference type="CDD" id="cd00085">
    <property type="entry name" value="HNHc"/>
    <property type="match status" value="1"/>
</dbReference>
<dbReference type="Proteomes" id="UP001139293">
    <property type="component" value="Unassembled WGS sequence"/>
</dbReference>
<dbReference type="SMART" id="SM00507">
    <property type="entry name" value="HNHc"/>
    <property type="match status" value="1"/>
</dbReference>
<reference evidence="2" key="1">
    <citation type="submission" date="2022-01" db="EMBL/GenBank/DDBJ databases">
        <title>Whole genome-based taxonomy of the Shewanellaceae.</title>
        <authorList>
            <person name="Martin-Rodriguez A.J."/>
        </authorList>
    </citation>
    <scope>NUCLEOTIDE SEQUENCE</scope>
    <source>
        <strain evidence="2">KCTC 23973</strain>
    </source>
</reference>
<name>A0A9X1ZD90_9GAMM</name>
<dbReference type="InterPro" id="IPR002711">
    <property type="entry name" value="HNH"/>
</dbReference>
<comment type="caution">
    <text evidence="2">The sequence shown here is derived from an EMBL/GenBank/DDBJ whole genome shotgun (WGS) entry which is preliminary data.</text>
</comment>
<evidence type="ECO:0000313" key="2">
    <source>
        <dbReference type="EMBL" id="MCL1140109.1"/>
    </source>
</evidence>